<evidence type="ECO:0000313" key="7">
    <source>
        <dbReference type="EMBL" id="MFC4102531.1"/>
    </source>
</evidence>
<dbReference type="Proteomes" id="UP001595715">
    <property type="component" value="Unassembled WGS sequence"/>
</dbReference>
<name>A0ABV8K963_9BACL</name>
<dbReference type="RefSeq" id="WP_377721154.1">
    <property type="nucleotide sequence ID" value="NZ_JBHSAM010000034.1"/>
</dbReference>
<evidence type="ECO:0000259" key="5">
    <source>
        <dbReference type="PROSITE" id="PS01124"/>
    </source>
</evidence>
<dbReference type="InterPro" id="IPR018062">
    <property type="entry name" value="HTH_AraC-typ_CS"/>
</dbReference>
<feature type="domain" description="Response regulatory" evidence="6">
    <location>
        <begin position="2"/>
        <end position="120"/>
    </location>
</feature>
<protein>
    <submittedName>
        <fullName evidence="7">Helix-turn-helix domain-containing protein</fullName>
    </submittedName>
</protein>
<reference evidence="8" key="1">
    <citation type="journal article" date="2019" name="Int. J. Syst. Evol. Microbiol.">
        <title>The Global Catalogue of Microorganisms (GCM) 10K type strain sequencing project: providing services to taxonomists for standard genome sequencing and annotation.</title>
        <authorList>
            <consortium name="The Broad Institute Genomics Platform"/>
            <consortium name="The Broad Institute Genome Sequencing Center for Infectious Disease"/>
            <person name="Wu L."/>
            <person name="Ma J."/>
        </authorList>
    </citation>
    <scope>NUCLEOTIDE SEQUENCE [LARGE SCALE GENOMIC DNA]</scope>
    <source>
        <strain evidence="8">IBRC-M 10987</strain>
    </source>
</reference>
<dbReference type="InterPro" id="IPR020449">
    <property type="entry name" value="Tscrpt_reg_AraC-type_HTH"/>
</dbReference>
<dbReference type="PANTHER" id="PTHR43280">
    <property type="entry name" value="ARAC-FAMILY TRANSCRIPTIONAL REGULATOR"/>
    <property type="match status" value="1"/>
</dbReference>
<dbReference type="Gene3D" id="3.40.50.2300">
    <property type="match status" value="1"/>
</dbReference>
<evidence type="ECO:0000256" key="2">
    <source>
        <dbReference type="ARBA" id="ARBA00023125"/>
    </source>
</evidence>
<dbReference type="PROSITE" id="PS01124">
    <property type="entry name" value="HTH_ARAC_FAMILY_2"/>
    <property type="match status" value="1"/>
</dbReference>
<dbReference type="PROSITE" id="PS50110">
    <property type="entry name" value="RESPONSE_REGULATORY"/>
    <property type="match status" value="1"/>
</dbReference>
<proteinExistence type="predicted"/>
<keyword evidence="2" id="KW-0238">DNA-binding</keyword>
<organism evidence="7 8">
    <name type="scientific">Paenibacillus xanthanilyticus</name>
    <dbReference type="NCBI Taxonomy" id="1783531"/>
    <lineage>
        <taxon>Bacteria</taxon>
        <taxon>Bacillati</taxon>
        <taxon>Bacillota</taxon>
        <taxon>Bacilli</taxon>
        <taxon>Bacillales</taxon>
        <taxon>Paenibacillaceae</taxon>
        <taxon>Paenibacillus</taxon>
    </lineage>
</organism>
<dbReference type="CDD" id="cd17536">
    <property type="entry name" value="REC_YesN-like"/>
    <property type="match status" value="1"/>
</dbReference>
<dbReference type="Gene3D" id="1.10.10.60">
    <property type="entry name" value="Homeodomain-like"/>
    <property type="match status" value="2"/>
</dbReference>
<keyword evidence="4" id="KW-0597">Phosphoprotein</keyword>
<keyword evidence="8" id="KW-1185">Reference proteome</keyword>
<sequence length="516" mass="57844">MKVVLVDDERIALDHMRTLIPWEDIGYEIAAAATNGRSALRLCEEHRPQIMVVDIRMPVMDGLELIQAVAERGWGVKFIVMSAYEDFNYARQAISLGCVSSYLVKHEVDREKLVRELAKAKHAWELDERQRQLARSEQLKEAFLRGGRASREPFGRPPLCALFLQADAPFAPIPTAAEPQDAGGTIGWTEACRQMAEQSGWARIGEFSHGAGRLVALFEQHDRGAPLQRDAFRAFASALQRKLCDLHSRTISLYYAFECADGAHLPEAMRKAEYAARHAVFAGRGALACADDLPLPSAATAMDVHGRSRWLDESASCLKQDDFVGFETAVTKLFDDLARPVWDLPGLYEAVGALSVLYRDRLAAAGLPEADPLDPRVAGPLYDAAAIRERLIQAFGALREQGTAALRRLSPKLLQALRFLHAHFQDDIGIEDVAQASGISVRYVHDLFKRELCRTFLDYLTEYRVKQAKLILMREDAKMTEVSARVGYRSPQHFSQVFKRLTGMLPHQFRAEERAR</sequence>
<dbReference type="EMBL" id="JBHSAM010000034">
    <property type="protein sequence ID" value="MFC4102531.1"/>
    <property type="molecule type" value="Genomic_DNA"/>
</dbReference>
<accession>A0ABV8K963</accession>
<evidence type="ECO:0000256" key="1">
    <source>
        <dbReference type="ARBA" id="ARBA00023015"/>
    </source>
</evidence>
<evidence type="ECO:0000256" key="3">
    <source>
        <dbReference type="ARBA" id="ARBA00023163"/>
    </source>
</evidence>
<dbReference type="SMART" id="SM00448">
    <property type="entry name" value="REC"/>
    <property type="match status" value="1"/>
</dbReference>
<evidence type="ECO:0000313" key="8">
    <source>
        <dbReference type="Proteomes" id="UP001595715"/>
    </source>
</evidence>
<dbReference type="InterPro" id="IPR009057">
    <property type="entry name" value="Homeodomain-like_sf"/>
</dbReference>
<keyword evidence="3" id="KW-0804">Transcription</keyword>
<gene>
    <name evidence="7" type="ORF">ACFOZ8_23200</name>
</gene>
<dbReference type="SUPFAM" id="SSF46689">
    <property type="entry name" value="Homeodomain-like"/>
    <property type="match status" value="2"/>
</dbReference>
<dbReference type="InterPro" id="IPR018060">
    <property type="entry name" value="HTH_AraC"/>
</dbReference>
<dbReference type="SMART" id="SM00342">
    <property type="entry name" value="HTH_ARAC"/>
    <property type="match status" value="1"/>
</dbReference>
<dbReference type="Pfam" id="PF00072">
    <property type="entry name" value="Response_reg"/>
    <property type="match status" value="1"/>
</dbReference>
<dbReference type="PRINTS" id="PR00032">
    <property type="entry name" value="HTHARAC"/>
</dbReference>
<evidence type="ECO:0000259" key="6">
    <source>
        <dbReference type="PROSITE" id="PS50110"/>
    </source>
</evidence>
<dbReference type="Pfam" id="PF12833">
    <property type="entry name" value="HTH_18"/>
    <property type="match status" value="1"/>
</dbReference>
<dbReference type="PROSITE" id="PS00041">
    <property type="entry name" value="HTH_ARAC_FAMILY_1"/>
    <property type="match status" value="1"/>
</dbReference>
<dbReference type="SUPFAM" id="SSF52172">
    <property type="entry name" value="CheY-like"/>
    <property type="match status" value="1"/>
</dbReference>
<keyword evidence="1" id="KW-0805">Transcription regulation</keyword>
<dbReference type="PANTHER" id="PTHR43280:SF2">
    <property type="entry name" value="HTH-TYPE TRANSCRIPTIONAL REGULATOR EXSA"/>
    <property type="match status" value="1"/>
</dbReference>
<feature type="modified residue" description="4-aspartylphosphate" evidence="4">
    <location>
        <position position="54"/>
    </location>
</feature>
<dbReference type="InterPro" id="IPR001789">
    <property type="entry name" value="Sig_transdc_resp-reg_receiver"/>
</dbReference>
<feature type="domain" description="HTH araC/xylS-type" evidence="5">
    <location>
        <begin position="414"/>
        <end position="512"/>
    </location>
</feature>
<comment type="caution">
    <text evidence="7">The sequence shown here is derived from an EMBL/GenBank/DDBJ whole genome shotgun (WGS) entry which is preliminary data.</text>
</comment>
<dbReference type="InterPro" id="IPR011006">
    <property type="entry name" value="CheY-like_superfamily"/>
</dbReference>
<evidence type="ECO:0000256" key="4">
    <source>
        <dbReference type="PROSITE-ProRule" id="PRU00169"/>
    </source>
</evidence>